<dbReference type="AlphaFoldDB" id="A0AAV4AG55"/>
<dbReference type="Proteomes" id="UP000735302">
    <property type="component" value="Unassembled WGS sequence"/>
</dbReference>
<accession>A0AAV4AG55</accession>
<keyword evidence="2" id="KW-1133">Transmembrane helix</keyword>
<reference evidence="3 4" key="1">
    <citation type="journal article" date="2021" name="Elife">
        <title>Chloroplast acquisition without the gene transfer in kleptoplastic sea slugs, Plakobranchus ocellatus.</title>
        <authorList>
            <person name="Maeda T."/>
            <person name="Takahashi S."/>
            <person name="Yoshida T."/>
            <person name="Shimamura S."/>
            <person name="Takaki Y."/>
            <person name="Nagai Y."/>
            <person name="Toyoda A."/>
            <person name="Suzuki Y."/>
            <person name="Arimoto A."/>
            <person name="Ishii H."/>
            <person name="Satoh N."/>
            <person name="Nishiyama T."/>
            <person name="Hasebe M."/>
            <person name="Maruyama T."/>
            <person name="Minagawa J."/>
            <person name="Obokata J."/>
            <person name="Shigenobu S."/>
        </authorList>
    </citation>
    <scope>NUCLEOTIDE SEQUENCE [LARGE SCALE GENOMIC DNA]</scope>
</reference>
<name>A0AAV4AG55_9GAST</name>
<proteinExistence type="predicted"/>
<keyword evidence="2" id="KW-0812">Transmembrane</keyword>
<feature type="compositionally biased region" description="Basic and acidic residues" evidence="1">
    <location>
        <begin position="20"/>
        <end position="35"/>
    </location>
</feature>
<dbReference type="EMBL" id="BLXT01003748">
    <property type="protein sequence ID" value="GFO05533.1"/>
    <property type="molecule type" value="Genomic_DNA"/>
</dbReference>
<evidence type="ECO:0000256" key="2">
    <source>
        <dbReference type="SAM" id="Phobius"/>
    </source>
</evidence>
<feature type="transmembrane region" description="Helical" evidence="2">
    <location>
        <begin position="48"/>
        <end position="68"/>
    </location>
</feature>
<evidence type="ECO:0000313" key="3">
    <source>
        <dbReference type="EMBL" id="GFO05533.1"/>
    </source>
</evidence>
<comment type="caution">
    <text evidence="3">The sequence shown here is derived from an EMBL/GenBank/DDBJ whole genome shotgun (WGS) entry which is preliminary data.</text>
</comment>
<keyword evidence="4" id="KW-1185">Reference proteome</keyword>
<protein>
    <submittedName>
        <fullName evidence="3">Uncharacterized protein</fullName>
    </submittedName>
</protein>
<sequence>MKTWWEDGWGYDNGDDGDCHDGFDGSDDSRHDGGDVKNTANGHDGHDIVKVMVATMVIVATVMTIVVVGKMVMAQKVALVLFNPYFTTFRSSGSRRSNIETSTNIEWTLAPIELYGMSAS</sequence>
<evidence type="ECO:0000313" key="4">
    <source>
        <dbReference type="Proteomes" id="UP000735302"/>
    </source>
</evidence>
<keyword evidence="2" id="KW-0472">Membrane</keyword>
<feature type="region of interest" description="Disordered" evidence="1">
    <location>
        <begin position="20"/>
        <end position="43"/>
    </location>
</feature>
<organism evidence="3 4">
    <name type="scientific">Plakobranchus ocellatus</name>
    <dbReference type="NCBI Taxonomy" id="259542"/>
    <lineage>
        <taxon>Eukaryota</taxon>
        <taxon>Metazoa</taxon>
        <taxon>Spiralia</taxon>
        <taxon>Lophotrochozoa</taxon>
        <taxon>Mollusca</taxon>
        <taxon>Gastropoda</taxon>
        <taxon>Heterobranchia</taxon>
        <taxon>Euthyneura</taxon>
        <taxon>Panpulmonata</taxon>
        <taxon>Sacoglossa</taxon>
        <taxon>Placobranchoidea</taxon>
        <taxon>Plakobranchidae</taxon>
        <taxon>Plakobranchus</taxon>
    </lineage>
</organism>
<evidence type="ECO:0000256" key="1">
    <source>
        <dbReference type="SAM" id="MobiDB-lite"/>
    </source>
</evidence>
<gene>
    <name evidence="3" type="ORF">PoB_003203800</name>
</gene>